<dbReference type="EMBL" id="FLQV01001137">
    <property type="protein sequence ID" value="SBS99086.1"/>
    <property type="molecule type" value="Genomic_DNA"/>
</dbReference>
<protein>
    <submittedName>
        <fullName evidence="1">PIR Superfamily Protein</fullName>
    </submittedName>
</protein>
<dbReference type="InterPro" id="IPR008780">
    <property type="entry name" value="Plasmodium_Vir"/>
</dbReference>
<dbReference type="AlphaFoldDB" id="A0A1A8X1F3"/>
<sequence length="332" mass="38885">MDTKALRHDYPFLSKTWNMYDKFDAFVEERGFPDYSDKCKHIVSNYDKNISTYNDFCMKLLRNLYTIADVENENDDRNVPCTYLNMWLYYKEKIHKIPEELIKNIFRIADALIEHLEYHSECKYDPTHKNHKEPYKIMLLNIFSDNIDSIVDIMRKDNDPKQESCLNFVKECLSIYNGINKEYCRDDKDHTFKATCDEIQIFERVYTEVLKDNAELGAKMPSLTFSGHVLKDRVRLGYQDKASMPGKDEDAVNPGSDHASAVGGTVVGISSFLLLMYQFTPLGRWLRSRISRRTEMSDHLGEEEMDHMYLNAYGNDGMYSDDMGYNMGYNTM</sequence>
<proteinExistence type="predicted"/>
<dbReference type="Proteomes" id="UP000078546">
    <property type="component" value="Unassembled WGS sequence"/>
</dbReference>
<dbReference type="Pfam" id="PF05795">
    <property type="entry name" value="Plasmodium_Vir"/>
    <property type="match status" value="2"/>
</dbReference>
<evidence type="ECO:0000313" key="2">
    <source>
        <dbReference type="Proteomes" id="UP000078546"/>
    </source>
</evidence>
<reference evidence="2" key="1">
    <citation type="submission" date="2016-05" db="EMBL/GenBank/DDBJ databases">
        <authorList>
            <person name="Naeem Raeece"/>
        </authorList>
    </citation>
    <scope>NUCLEOTIDE SEQUENCE [LARGE SCALE GENOMIC DNA]</scope>
</reference>
<evidence type="ECO:0000313" key="1">
    <source>
        <dbReference type="EMBL" id="SBS99086.1"/>
    </source>
</evidence>
<organism evidence="1 2">
    <name type="scientific">Plasmodium ovale curtisi</name>
    <dbReference type="NCBI Taxonomy" id="864141"/>
    <lineage>
        <taxon>Eukaryota</taxon>
        <taxon>Sar</taxon>
        <taxon>Alveolata</taxon>
        <taxon>Apicomplexa</taxon>
        <taxon>Aconoidasida</taxon>
        <taxon>Haemosporida</taxon>
        <taxon>Plasmodiidae</taxon>
        <taxon>Plasmodium</taxon>
        <taxon>Plasmodium (Plasmodium)</taxon>
    </lineage>
</organism>
<accession>A0A1A8X1F3</accession>
<gene>
    <name evidence="1" type="ORF">POVCU1_050630</name>
</gene>
<name>A0A1A8X1F3_PLAOA</name>